<sequence length="325" mass="35247">MTMNAHVPATLSAGGQVMAIVPQTFEETMRVSRAVVASGLAPSALIGKKTGDDAAAAVAVCIMSGAELGLKPMVSLRSFTVINGKPALYGDGLINVVRQSGKVALLKTGHEMRDGQMVGYCHAKRNDTGEESRVEFTQAEAERAGLWDNRPTIRKKVWEDNKPIWKEGQPNDAPWYKYPQRMIAWRAAGYCLRELFGDVLGGIRDEFEARDIADADEMRDVTPVSESRPTPPKPPKPPAPPSAKTIDAEPAQDAQPAENEFDLGGYLEEIETALGSATDEASVEEIWTDFDAPATLESEGHADMIDAAFSIKERRLAQLHPMNGG</sequence>
<evidence type="ECO:0000313" key="2">
    <source>
        <dbReference type="EMBL" id="MBB4347994.1"/>
    </source>
</evidence>
<proteinExistence type="predicted"/>
<accession>A0A7W6UU50</accession>
<feature type="region of interest" description="Disordered" evidence="1">
    <location>
        <begin position="214"/>
        <end position="256"/>
    </location>
</feature>
<feature type="compositionally biased region" description="Pro residues" evidence="1">
    <location>
        <begin position="229"/>
        <end position="241"/>
    </location>
</feature>
<dbReference type="Proteomes" id="UP000576087">
    <property type="component" value="Unassembled WGS sequence"/>
</dbReference>
<dbReference type="AlphaFoldDB" id="A0A7W6UU50"/>
<comment type="caution">
    <text evidence="4">The sequence shown here is derived from an EMBL/GenBank/DDBJ whole genome shotgun (WGS) entry which is preliminary data.</text>
</comment>
<evidence type="ECO:0000313" key="5">
    <source>
        <dbReference type="Proteomes" id="UP000520770"/>
    </source>
</evidence>
<name>A0A7W6UU50_9HYPH</name>
<keyword evidence="6" id="KW-1185">Reference proteome</keyword>
<dbReference type="EMBL" id="JACIHM010000001">
    <property type="protein sequence ID" value="MBB4444300.1"/>
    <property type="molecule type" value="Genomic_DNA"/>
</dbReference>
<dbReference type="RefSeq" id="WP_246435756.1">
    <property type="nucleotide sequence ID" value="NZ_JACIGW010000001.1"/>
</dbReference>
<evidence type="ECO:0000313" key="7">
    <source>
        <dbReference type="Proteomes" id="UP000576087"/>
    </source>
</evidence>
<dbReference type="EMBL" id="JACIGW010000001">
    <property type="protein sequence ID" value="MBB4347994.1"/>
    <property type="molecule type" value="Genomic_DNA"/>
</dbReference>
<evidence type="ECO:0000313" key="4">
    <source>
        <dbReference type="EMBL" id="MBB4444300.1"/>
    </source>
</evidence>
<protein>
    <recommendedName>
        <fullName evidence="8">Recombinase RecT</fullName>
    </recommendedName>
</protein>
<evidence type="ECO:0000313" key="3">
    <source>
        <dbReference type="EMBL" id="MBB4409612.1"/>
    </source>
</evidence>
<dbReference type="Proteomes" id="UP000524535">
    <property type="component" value="Unassembled WGS sequence"/>
</dbReference>
<dbReference type="EMBL" id="JACIGY010000001">
    <property type="protein sequence ID" value="MBB4409612.1"/>
    <property type="molecule type" value="Genomic_DNA"/>
</dbReference>
<dbReference type="Proteomes" id="UP000520770">
    <property type="component" value="Unassembled WGS sequence"/>
</dbReference>
<organism evidence="4 7">
    <name type="scientific">Aliirhizobium cellulosilyticum</name>
    <dbReference type="NCBI Taxonomy" id="393664"/>
    <lineage>
        <taxon>Bacteria</taxon>
        <taxon>Pseudomonadati</taxon>
        <taxon>Pseudomonadota</taxon>
        <taxon>Alphaproteobacteria</taxon>
        <taxon>Hyphomicrobiales</taxon>
        <taxon>Rhizobiaceae</taxon>
        <taxon>Aliirhizobium</taxon>
    </lineage>
</organism>
<evidence type="ECO:0000256" key="1">
    <source>
        <dbReference type="SAM" id="MobiDB-lite"/>
    </source>
</evidence>
<evidence type="ECO:0008006" key="8">
    <source>
        <dbReference type="Google" id="ProtNLM"/>
    </source>
</evidence>
<reference evidence="5 6" key="1">
    <citation type="submission" date="2020-08" db="EMBL/GenBank/DDBJ databases">
        <title>Genomic Encyclopedia of Type Strains, Phase IV (KMG-V): Genome sequencing to study the core and pangenomes of soil and plant-associated prokaryotes.</title>
        <authorList>
            <person name="Whitman W."/>
        </authorList>
    </citation>
    <scope>NUCLEOTIDE SEQUENCE [LARGE SCALE GENOMIC DNA]</scope>
    <source>
        <strain evidence="3 6">SEMIA 444</strain>
        <strain evidence="2 5">SEMIA 448</strain>
        <strain evidence="4 7">SEMIA 452</strain>
    </source>
</reference>
<gene>
    <name evidence="3" type="ORF">GGE31_000083</name>
    <name evidence="2" type="ORF">GGE33_001702</name>
    <name evidence="4" type="ORF">GGE35_000082</name>
</gene>
<evidence type="ECO:0000313" key="6">
    <source>
        <dbReference type="Proteomes" id="UP000524535"/>
    </source>
</evidence>